<keyword evidence="2" id="KW-1185">Reference proteome</keyword>
<evidence type="ECO:0000313" key="2">
    <source>
        <dbReference type="Proteomes" id="UP001595993"/>
    </source>
</evidence>
<proteinExistence type="predicted"/>
<protein>
    <recommendedName>
        <fullName evidence="3">ATP-grasp domain-containing protein</fullName>
    </recommendedName>
</protein>
<dbReference type="EMBL" id="JBHSFE010000027">
    <property type="protein sequence ID" value="MFC4611786.1"/>
    <property type="molecule type" value="Genomic_DNA"/>
</dbReference>
<name>A0ABV9GBW1_9ACTN</name>
<evidence type="ECO:0000313" key="1">
    <source>
        <dbReference type="EMBL" id="MFC4611786.1"/>
    </source>
</evidence>
<evidence type="ECO:0008006" key="3">
    <source>
        <dbReference type="Google" id="ProtNLM"/>
    </source>
</evidence>
<accession>A0ABV9GBW1</accession>
<comment type="caution">
    <text evidence="1">The sequence shown here is derived from an EMBL/GenBank/DDBJ whole genome shotgun (WGS) entry which is preliminary data.</text>
</comment>
<dbReference type="Proteomes" id="UP001595993">
    <property type="component" value="Unassembled WGS sequence"/>
</dbReference>
<dbReference type="RefSeq" id="WP_381201259.1">
    <property type="nucleotide sequence ID" value="NZ_JBHSFE010000027.1"/>
</dbReference>
<gene>
    <name evidence="1" type="ORF">ACFO9E_29010</name>
</gene>
<reference evidence="2" key="1">
    <citation type="journal article" date="2019" name="Int. J. Syst. Evol. Microbiol.">
        <title>The Global Catalogue of Microorganisms (GCM) 10K type strain sequencing project: providing services to taxonomists for standard genome sequencing and annotation.</title>
        <authorList>
            <consortium name="The Broad Institute Genomics Platform"/>
            <consortium name="The Broad Institute Genome Sequencing Center for Infectious Disease"/>
            <person name="Wu L."/>
            <person name="Ma J."/>
        </authorList>
    </citation>
    <scope>NUCLEOTIDE SEQUENCE [LARGE SCALE GENOMIC DNA]</scope>
    <source>
        <strain evidence="2">CGMCC 4.7139</strain>
    </source>
</reference>
<organism evidence="1 2">
    <name type="scientific">Streptomyces maoxianensis</name>
    <dbReference type="NCBI Taxonomy" id="1459942"/>
    <lineage>
        <taxon>Bacteria</taxon>
        <taxon>Bacillati</taxon>
        <taxon>Actinomycetota</taxon>
        <taxon>Actinomycetes</taxon>
        <taxon>Kitasatosporales</taxon>
        <taxon>Streptomycetaceae</taxon>
        <taxon>Streptomyces</taxon>
    </lineage>
</organism>
<sequence>MTEVNARFAGGFPASEAAGADLTGQLLAGLFKKPVDHDRLQYKPGVCLTKYTETLIVEEGQE</sequence>